<name>A0ACC0IDK0_9ERIC</name>
<accession>A0ACC0IDK0</accession>
<dbReference type="EMBL" id="CM045763">
    <property type="protein sequence ID" value="KAI8023407.1"/>
    <property type="molecule type" value="Genomic_DNA"/>
</dbReference>
<proteinExistence type="predicted"/>
<sequence length="45" mass="5310">MKKRARRGIKNLSQKLWKNHPKVTRLCLPIYLIYPVCLICLCSPL</sequence>
<comment type="caution">
    <text evidence="1">The sequence shown here is derived from an EMBL/GenBank/DDBJ whole genome shotgun (WGS) entry which is preliminary data.</text>
</comment>
<dbReference type="Proteomes" id="UP001060215">
    <property type="component" value="Chromosome 6"/>
</dbReference>
<protein>
    <submittedName>
        <fullName evidence="1">Uncharacterized protein</fullName>
    </submittedName>
</protein>
<reference evidence="1 2" key="1">
    <citation type="journal article" date="2022" name="Plant J.">
        <title>Chromosome-level genome of Camellia lanceoleosa provides a valuable resource for understanding genome evolution and self-incompatibility.</title>
        <authorList>
            <person name="Gong W."/>
            <person name="Xiao S."/>
            <person name="Wang L."/>
            <person name="Liao Z."/>
            <person name="Chang Y."/>
            <person name="Mo W."/>
            <person name="Hu G."/>
            <person name="Li W."/>
            <person name="Zhao G."/>
            <person name="Zhu H."/>
            <person name="Hu X."/>
            <person name="Ji K."/>
            <person name="Xiang X."/>
            <person name="Song Q."/>
            <person name="Yuan D."/>
            <person name="Jin S."/>
            <person name="Zhang L."/>
        </authorList>
    </citation>
    <scope>NUCLEOTIDE SEQUENCE [LARGE SCALE GENOMIC DNA]</scope>
    <source>
        <strain evidence="1">SQ_2022a</strain>
    </source>
</reference>
<keyword evidence="2" id="KW-1185">Reference proteome</keyword>
<evidence type="ECO:0000313" key="2">
    <source>
        <dbReference type="Proteomes" id="UP001060215"/>
    </source>
</evidence>
<gene>
    <name evidence="1" type="ORF">LOK49_LG03G01941</name>
</gene>
<evidence type="ECO:0000313" key="1">
    <source>
        <dbReference type="EMBL" id="KAI8023407.1"/>
    </source>
</evidence>
<organism evidence="1 2">
    <name type="scientific">Camellia lanceoleosa</name>
    <dbReference type="NCBI Taxonomy" id="1840588"/>
    <lineage>
        <taxon>Eukaryota</taxon>
        <taxon>Viridiplantae</taxon>
        <taxon>Streptophyta</taxon>
        <taxon>Embryophyta</taxon>
        <taxon>Tracheophyta</taxon>
        <taxon>Spermatophyta</taxon>
        <taxon>Magnoliopsida</taxon>
        <taxon>eudicotyledons</taxon>
        <taxon>Gunneridae</taxon>
        <taxon>Pentapetalae</taxon>
        <taxon>asterids</taxon>
        <taxon>Ericales</taxon>
        <taxon>Theaceae</taxon>
        <taxon>Camellia</taxon>
    </lineage>
</organism>